<dbReference type="AlphaFoldDB" id="A0A7Y9E6Q6"/>
<dbReference type="Pfam" id="PF11248">
    <property type="entry name" value="DUF3046"/>
    <property type="match status" value="1"/>
</dbReference>
<evidence type="ECO:0008006" key="3">
    <source>
        <dbReference type="Google" id="ProtNLM"/>
    </source>
</evidence>
<proteinExistence type="predicted"/>
<evidence type="ECO:0000313" key="2">
    <source>
        <dbReference type="Proteomes" id="UP000535511"/>
    </source>
</evidence>
<organism evidence="1 2">
    <name type="scientific">Nocardioides panaciterrulae</name>
    <dbReference type="NCBI Taxonomy" id="661492"/>
    <lineage>
        <taxon>Bacteria</taxon>
        <taxon>Bacillati</taxon>
        <taxon>Actinomycetota</taxon>
        <taxon>Actinomycetes</taxon>
        <taxon>Propionibacteriales</taxon>
        <taxon>Nocardioidaceae</taxon>
        <taxon>Nocardioides</taxon>
    </lineage>
</organism>
<comment type="caution">
    <text evidence="1">The sequence shown here is derived from an EMBL/GenBank/DDBJ whole genome shotgun (WGS) entry which is preliminary data.</text>
</comment>
<dbReference type="EMBL" id="JACCBG010000001">
    <property type="protein sequence ID" value="NYD42168.1"/>
    <property type="molecule type" value="Genomic_DNA"/>
</dbReference>
<evidence type="ECO:0000313" key="1">
    <source>
        <dbReference type="EMBL" id="NYD42168.1"/>
    </source>
</evidence>
<dbReference type="Proteomes" id="UP000535511">
    <property type="component" value="Unassembled WGS sequence"/>
</dbReference>
<accession>A0A7Y9E6Q6</accession>
<protein>
    <recommendedName>
        <fullName evidence="3">DUF3046 domain-containing protein</fullName>
    </recommendedName>
</protein>
<dbReference type="RefSeq" id="WP_179663838.1">
    <property type="nucleotide sequence ID" value="NZ_JACCBG010000001.1"/>
</dbReference>
<keyword evidence="2" id="KW-1185">Reference proteome</keyword>
<reference evidence="1 2" key="1">
    <citation type="submission" date="2020-07" db="EMBL/GenBank/DDBJ databases">
        <title>Sequencing the genomes of 1000 actinobacteria strains.</title>
        <authorList>
            <person name="Klenk H.-P."/>
        </authorList>
    </citation>
    <scope>NUCLEOTIDE SEQUENCE [LARGE SCALE GENOMIC DNA]</scope>
    <source>
        <strain evidence="1 2">DSM 21350</strain>
    </source>
</reference>
<gene>
    <name evidence="1" type="ORF">BJZ21_002251</name>
</gene>
<dbReference type="InterPro" id="IPR021408">
    <property type="entry name" value="DUF3046"/>
</dbReference>
<name>A0A7Y9E6Q6_9ACTN</name>
<sequence length="64" mass="7008">MRHTEFWARMDAALGPAYSRTWADQFVMAELGGRTAAQALADGVSTKQVWAAVWQALGLPASER</sequence>